<dbReference type="InterPro" id="IPR006037">
    <property type="entry name" value="RCK_C"/>
</dbReference>
<evidence type="ECO:0000259" key="9">
    <source>
        <dbReference type="PROSITE" id="PS51202"/>
    </source>
</evidence>
<feature type="transmembrane region" description="Helical" evidence="8">
    <location>
        <begin position="152"/>
        <end position="170"/>
    </location>
</feature>
<comment type="subcellular location">
    <subcellularLocation>
        <location evidence="1">Cell membrane</location>
        <topology evidence="1">Multi-pass membrane protein</topology>
    </subcellularLocation>
</comment>
<protein>
    <submittedName>
        <fullName evidence="10">Transport protein</fullName>
    </submittedName>
</protein>
<dbReference type="GO" id="GO:0005886">
    <property type="term" value="C:plasma membrane"/>
    <property type="evidence" value="ECO:0007669"/>
    <property type="project" value="UniProtKB-SubCell"/>
</dbReference>
<feature type="transmembrane region" description="Helical" evidence="8">
    <location>
        <begin position="93"/>
        <end position="113"/>
    </location>
</feature>
<evidence type="ECO:0000256" key="1">
    <source>
        <dbReference type="ARBA" id="ARBA00004651"/>
    </source>
</evidence>
<dbReference type="NCBIfam" id="TIGR01625">
    <property type="entry name" value="YidE_YbjL_dupl"/>
    <property type="match status" value="1"/>
</dbReference>
<dbReference type="GO" id="GO:0006813">
    <property type="term" value="P:potassium ion transport"/>
    <property type="evidence" value="ECO:0007669"/>
    <property type="project" value="InterPro"/>
</dbReference>
<evidence type="ECO:0000256" key="8">
    <source>
        <dbReference type="SAM" id="Phobius"/>
    </source>
</evidence>
<dbReference type="PANTHER" id="PTHR30445:SF3">
    <property type="entry name" value="TRANSPORT PROTEIN YIDE-RELATED"/>
    <property type="match status" value="1"/>
</dbReference>
<dbReference type="InterPro" id="IPR050144">
    <property type="entry name" value="AAE_transporter"/>
</dbReference>
<dbReference type="Pfam" id="PF02080">
    <property type="entry name" value="TrkA_C"/>
    <property type="match status" value="1"/>
</dbReference>
<keyword evidence="11" id="KW-1185">Reference proteome</keyword>
<feature type="transmembrane region" description="Helical" evidence="8">
    <location>
        <begin position="36"/>
        <end position="53"/>
    </location>
</feature>
<evidence type="ECO:0000313" key="10">
    <source>
        <dbReference type="EMBL" id="MBB4139925.1"/>
    </source>
</evidence>
<gene>
    <name evidence="10" type="ORF">BKA10_001719</name>
</gene>
<reference evidence="10 11" key="1">
    <citation type="submission" date="2020-08" db="EMBL/GenBank/DDBJ databases">
        <title>Sequencing the genomes of 1000 actinobacteria strains.</title>
        <authorList>
            <person name="Klenk H.-P."/>
        </authorList>
    </citation>
    <scope>NUCLEOTIDE SEQUENCE [LARGE SCALE GENOMIC DNA]</scope>
    <source>
        <strain evidence="10 11">DSM 19600</strain>
    </source>
</reference>
<feature type="domain" description="RCK C-terminal" evidence="9">
    <location>
        <begin position="256"/>
        <end position="340"/>
    </location>
</feature>
<dbReference type="SUPFAM" id="SSF116726">
    <property type="entry name" value="TrkA C-terminal domain-like"/>
    <property type="match status" value="1"/>
</dbReference>
<comment type="similarity">
    <text evidence="2">Belongs to the AAE transporter (TC 2.A.81) family.</text>
</comment>
<proteinExistence type="inferred from homology"/>
<evidence type="ECO:0000256" key="2">
    <source>
        <dbReference type="ARBA" id="ARBA00009854"/>
    </source>
</evidence>
<dbReference type="EMBL" id="JACIFH010000001">
    <property type="protein sequence ID" value="MBB4139925.1"/>
    <property type="molecule type" value="Genomic_DNA"/>
</dbReference>
<keyword evidence="5 8" id="KW-0812">Transmembrane</keyword>
<keyword evidence="7 8" id="KW-0472">Membrane</keyword>
<evidence type="ECO:0000256" key="3">
    <source>
        <dbReference type="ARBA" id="ARBA00022448"/>
    </source>
</evidence>
<evidence type="ECO:0000256" key="7">
    <source>
        <dbReference type="ARBA" id="ARBA00023136"/>
    </source>
</evidence>
<evidence type="ECO:0000313" key="11">
    <source>
        <dbReference type="Proteomes" id="UP000549113"/>
    </source>
</evidence>
<feature type="transmembrane region" description="Helical" evidence="8">
    <location>
        <begin position="503"/>
        <end position="525"/>
    </location>
</feature>
<evidence type="ECO:0000256" key="5">
    <source>
        <dbReference type="ARBA" id="ARBA00022692"/>
    </source>
</evidence>
<name>A0AA40SPB3_9MICO</name>
<evidence type="ECO:0000256" key="4">
    <source>
        <dbReference type="ARBA" id="ARBA00022475"/>
    </source>
</evidence>
<dbReference type="Pfam" id="PF06826">
    <property type="entry name" value="Asp-Al_Ex"/>
    <property type="match status" value="2"/>
</dbReference>
<sequence length="526" mass="53931">MTTIFEFLQQQPSITLFLLVGLGAALGRVRVGGISLGAVGVLFAAIGLNAWAVSQGVTLEIPAAVGDLGVIVFAFCTGVIAGPGFFNALRSSYATILADIAFLLAAAAAGFLLGRMLGVTPETIAGTFAGAMTNTPALAATGGSPEATVGYASAYVYGVIGAMIGVWLALRHRGSDTDTPVPIVDKAVRVDTASHPTVGDLAHRHGGRITISRLRGKGGTSMDVADDETELPEGAVVNVVGPKDEVDAVTTELGHTSSIDVVGERSSLDYRRIILSTPGLSGRTIASLGLREKFGASIVRIRRGDVDLLATSDAVVQQGDRLRVVGPKKRMPEVSAYLGDSERGNTDTNPAALGIGITIGLLVGVVQIPLPGGGAFSFGFAAGALIIGLVLGRVRRIGSVPVTLPNTAATVLAEFGLLVFLAFAGIKAGSQIVAAIVSGEVVTLLALGAVMTTIVVGGTYLVMRHVFRLGGTRLSGVVGGAMTNPALLAFAQERTNFDPRVALGYSLIYPAAMVVKIVVAQVIILL</sequence>
<feature type="transmembrane region" description="Helical" evidence="8">
    <location>
        <begin position="432"/>
        <end position="462"/>
    </location>
</feature>
<feature type="transmembrane region" description="Helical" evidence="8">
    <location>
        <begin position="65"/>
        <end position="86"/>
    </location>
</feature>
<keyword evidence="3" id="KW-0813">Transport</keyword>
<comment type="caution">
    <text evidence="10">The sequence shown here is derived from an EMBL/GenBank/DDBJ whole genome shotgun (WGS) entry which is preliminary data.</text>
</comment>
<accession>A0AA40SPB3</accession>
<dbReference type="PANTHER" id="PTHR30445">
    <property type="entry name" value="K(+)_H(+) ANTIPORTER SUBUNIT KHTT"/>
    <property type="match status" value="1"/>
</dbReference>
<dbReference type="InterPro" id="IPR006512">
    <property type="entry name" value="YidE_YbjL"/>
</dbReference>
<dbReference type="Proteomes" id="UP000549113">
    <property type="component" value="Unassembled WGS sequence"/>
</dbReference>
<dbReference type="RefSeq" id="WP_183499529.1">
    <property type="nucleotide sequence ID" value="NZ_BAABCO010000005.1"/>
</dbReference>
<keyword evidence="4" id="KW-1003">Cell membrane</keyword>
<organism evidence="10 11">
    <name type="scientific">Microbacterium invictum</name>
    <dbReference type="NCBI Taxonomy" id="515415"/>
    <lineage>
        <taxon>Bacteria</taxon>
        <taxon>Bacillati</taxon>
        <taxon>Actinomycetota</taxon>
        <taxon>Actinomycetes</taxon>
        <taxon>Micrococcales</taxon>
        <taxon>Microbacteriaceae</taxon>
        <taxon>Microbacterium</taxon>
    </lineage>
</organism>
<dbReference type="InterPro" id="IPR036721">
    <property type="entry name" value="RCK_C_sf"/>
</dbReference>
<dbReference type="GO" id="GO:0008324">
    <property type="term" value="F:monoatomic cation transmembrane transporter activity"/>
    <property type="evidence" value="ECO:0007669"/>
    <property type="project" value="InterPro"/>
</dbReference>
<dbReference type="PROSITE" id="PS51202">
    <property type="entry name" value="RCK_C"/>
    <property type="match status" value="1"/>
</dbReference>
<evidence type="ECO:0000256" key="6">
    <source>
        <dbReference type="ARBA" id="ARBA00022989"/>
    </source>
</evidence>
<feature type="transmembrane region" description="Helical" evidence="8">
    <location>
        <begin position="406"/>
        <end position="426"/>
    </location>
</feature>
<keyword evidence="6 8" id="KW-1133">Transmembrane helix</keyword>
<feature type="transmembrane region" description="Helical" evidence="8">
    <location>
        <begin position="351"/>
        <end position="370"/>
    </location>
</feature>
<dbReference type="Gene3D" id="3.30.70.1450">
    <property type="entry name" value="Regulator of K+ conductance, C-terminal domain"/>
    <property type="match status" value="1"/>
</dbReference>
<feature type="transmembrane region" description="Helical" evidence="8">
    <location>
        <begin position="376"/>
        <end position="394"/>
    </location>
</feature>
<dbReference type="AlphaFoldDB" id="A0AA40SPB3"/>